<proteinExistence type="predicted"/>
<keyword evidence="3" id="KW-0732">Signal</keyword>
<reference evidence="4" key="1">
    <citation type="submission" date="2021-05" db="EMBL/GenBank/DDBJ databases">
        <authorList>
            <person name="Alioto T."/>
            <person name="Alioto T."/>
            <person name="Gomez Garrido J."/>
        </authorList>
    </citation>
    <scope>NUCLEOTIDE SEQUENCE</scope>
</reference>
<evidence type="ECO:0000256" key="2">
    <source>
        <dbReference type="SAM" id="MobiDB-lite"/>
    </source>
</evidence>
<name>A0A8D8S7S7_9HEMI</name>
<dbReference type="EMBL" id="HBUF01203917">
    <property type="protein sequence ID" value="CAG6662887.1"/>
    <property type="molecule type" value="Transcribed_RNA"/>
</dbReference>
<feature type="coiled-coil region" evidence="1">
    <location>
        <begin position="144"/>
        <end position="171"/>
    </location>
</feature>
<evidence type="ECO:0000313" key="4">
    <source>
        <dbReference type="EMBL" id="CAG6662887.1"/>
    </source>
</evidence>
<feature type="signal peptide" evidence="3">
    <location>
        <begin position="1"/>
        <end position="16"/>
    </location>
</feature>
<feature type="chain" id="PRO_5033991815" evidence="3">
    <location>
        <begin position="17"/>
        <end position="261"/>
    </location>
</feature>
<evidence type="ECO:0000256" key="1">
    <source>
        <dbReference type="SAM" id="Coils"/>
    </source>
</evidence>
<protein>
    <submittedName>
        <fullName evidence="4">Uncharacterized protein</fullName>
    </submittedName>
</protein>
<keyword evidence="1" id="KW-0175">Coiled coil</keyword>
<evidence type="ECO:0000256" key="3">
    <source>
        <dbReference type="SAM" id="SignalP"/>
    </source>
</evidence>
<feature type="region of interest" description="Disordered" evidence="2">
    <location>
        <begin position="83"/>
        <end position="103"/>
    </location>
</feature>
<accession>A0A8D8S7S7</accession>
<organism evidence="4">
    <name type="scientific">Cacopsylla melanoneura</name>
    <dbReference type="NCBI Taxonomy" id="428564"/>
    <lineage>
        <taxon>Eukaryota</taxon>
        <taxon>Metazoa</taxon>
        <taxon>Ecdysozoa</taxon>
        <taxon>Arthropoda</taxon>
        <taxon>Hexapoda</taxon>
        <taxon>Insecta</taxon>
        <taxon>Pterygota</taxon>
        <taxon>Neoptera</taxon>
        <taxon>Paraneoptera</taxon>
        <taxon>Hemiptera</taxon>
        <taxon>Sternorrhyncha</taxon>
        <taxon>Psylloidea</taxon>
        <taxon>Psyllidae</taxon>
        <taxon>Psyllinae</taxon>
        <taxon>Cacopsylla</taxon>
    </lineage>
</organism>
<dbReference type="AlphaFoldDB" id="A0A8D8S7S7"/>
<sequence>MKRLFLALLLVNSIFTSDIDDDDDDKEHEKEHEKFVQKIKKENDLRAGSEYTWKEHISKDDLYRVLQDDNTKNTKVTVQTSTEMHKPQQQSWNSSNTKENVTTKHGTTYRKEKNMFGKWFVKKKKALSEHMRLFFKKMRRVTTKSAAEIEVERLEKELIDLGGDLDELKEEEEEYARWKNMTVLQKMRQRLKEFWADFTEEYWVKEYDKISKNFYKRLIEERAKEPREHSNHTIFVFNSTDNDTENFIFLNFPWQEDYTNQ</sequence>